<organism evidence="1 2">
    <name type="scientific">Leptolyngbya iicbica LK</name>
    <dbReference type="NCBI Taxonomy" id="2294035"/>
    <lineage>
        <taxon>Bacteria</taxon>
        <taxon>Bacillati</taxon>
        <taxon>Cyanobacteriota</taxon>
        <taxon>Cyanophyceae</taxon>
        <taxon>Leptolyngbyales</taxon>
        <taxon>Leptolyngbyaceae</taxon>
        <taxon>Leptolyngbya group</taxon>
        <taxon>Leptolyngbya</taxon>
        <taxon>Leptolyngbya iicbica</taxon>
    </lineage>
</organism>
<dbReference type="OrthoDB" id="532822at2"/>
<name>A0A4Q7E1R4_9CYAN</name>
<protein>
    <submittedName>
        <fullName evidence="1">Uncharacterized protein</fullName>
    </submittedName>
</protein>
<evidence type="ECO:0000313" key="1">
    <source>
        <dbReference type="EMBL" id="RZM75261.1"/>
    </source>
</evidence>
<sequence length="66" mass="7409">MVSAAHEQSGIQTLVKHAVKARQLSRREHLRLTSAMLSDPGMPATDRFHINRLLDYVRAGKISLID</sequence>
<gene>
    <name evidence="1" type="ORF">DYY88_21770</name>
</gene>
<reference evidence="1 2" key="1">
    <citation type="submission" date="2018-11" db="EMBL/GenBank/DDBJ databases">
        <title>Whole genome sequencing of an environmental sample.</title>
        <authorList>
            <person name="Sarangi A.N."/>
            <person name="Singh D."/>
            <person name="Tripathy S."/>
        </authorList>
    </citation>
    <scope>NUCLEOTIDE SEQUENCE [LARGE SCALE GENOMIC DNA]</scope>
    <source>
        <strain evidence="1 2">Lakshadweep</strain>
    </source>
</reference>
<proteinExistence type="predicted"/>
<dbReference type="Proteomes" id="UP000292459">
    <property type="component" value="Unassembled WGS sequence"/>
</dbReference>
<dbReference type="AlphaFoldDB" id="A0A4Q7E1R4"/>
<dbReference type="EMBL" id="QVFV01000009">
    <property type="protein sequence ID" value="RZM75261.1"/>
    <property type="molecule type" value="Genomic_DNA"/>
</dbReference>
<accession>A0A4Q7E1R4</accession>
<comment type="caution">
    <text evidence="1">The sequence shown here is derived from an EMBL/GenBank/DDBJ whole genome shotgun (WGS) entry which is preliminary data.</text>
</comment>
<dbReference type="RefSeq" id="WP_039729143.1">
    <property type="nucleotide sequence ID" value="NZ_QVFV01000009.1"/>
</dbReference>
<evidence type="ECO:0000313" key="2">
    <source>
        <dbReference type="Proteomes" id="UP000292459"/>
    </source>
</evidence>
<keyword evidence="2" id="KW-1185">Reference proteome</keyword>